<keyword evidence="2" id="KW-1185">Reference proteome</keyword>
<gene>
    <name evidence="1" type="ORF">LTR37_018509</name>
</gene>
<dbReference type="Proteomes" id="UP001281147">
    <property type="component" value="Unassembled WGS sequence"/>
</dbReference>
<evidence type="ECO:0000313" key="2">
    <source>
        <dbReference type="Proteomes" id="UP001281147"/>
    </source>
</evidence>
<name>A0ACC3MIH0_9PEZI</name>
<accession>A0ACC3MIH0</accession>
<dbReference type="EMBL" id="JAUTXU010000260">
    <property type="protein sequence ID" value="KAK3691630.1"/>
    <property type="molecule type" value="Genomic_DNA"/>
</dbReference>
<comment type="caution">
    <text evidence="1">The sequence shown here is derived from an EMBL/GenBank/DDBJ whole genome shotgun (WGS) entry which is preliminary data.</text>
</comment>
<evidence type="ECO:0000313" key="1">
    <source>
        <dbReference type="EMBL" id="KAK3691630.1"/>
    </source>
</evidence>
<organism evidence="1 2">
    <name type="scientific">Vermiconidia calcicola</name>
    <dbReference type="NCBI Taxonomy" id="1690605"/>
    <lineage>
        <taxon>Eukaryota</taxon>
        <taxon>Fungi</taxon>
        <taxon>Dikarya</taxon>
        <taxon>Ascomycota</taxon>
        <taxon>Pezizomycotina</taxon>
        <taxon>Dothideomycetes</taxon>
        <taxon>Dothideomycetidae</taxon>
        <taxon>Mycosphaerellales</taxon>
        <taxon>Extremaceae</taxon>
        <taxon>Vermiconidia</taxon>
    </lineage>
</organism>
<protein>
    <submittedName>
        <fullName evidence="1">Uncharacterized protein</fullName>
    </submittedName>
</protein>
<reference evidence="1" key="1">
    <citation type="submission" date="2023-07" db="EMBL/GenBank/DDBJ databases">
        <title>Black Yeasts Isolated from many extreme environments.</title>
        <authorList>
            <person name="Coleine C."/>
            <person name="Stajich J.E."/>
            <person name="Selbmann L."/>
        </authorList>
    </citation>
    <scope>NUCLEOTIDE SEQUENCE</scope>
    <source>
        <strain evidence="1">CCFEE 5714</strain>
    </source>
</reference>
<sequence>MQGGSADAHCHVYTTAVPNTVDPQATVTDSDEELALGNSYPESILRPIDIQDTQPGGTHDTQPQSTQEPQPDGISVEPPEQTEEKYLMPLFPKYSLPGDKKKKPPPSATSEVSIHPKARRTTSQKCDAVGWILMTPITPTDNSAGKYGVDYLSEGTHDDIPYCKVGKTFFYPPDTTDKDLIYGAISDAVRDWCGRSSRSVVGSTRKFWTAGANRNSMNSLKGSSWRRSAIIGSAGGANVALEAVNTAKSSTQAKPSFRAL</sequence>
<proteinExistence type="predicted"/>